<comment type="caution">
    <text evidence="4">The sequence shown here is derived from an EMBL/GenBank/DDBJ whole genome shotgun (WGS) entry which is preliminary data.</text>
</comment>
<reference evidence="4 5" key="1">
    <citation type="submission" date="2018-11" db="EMBL/GenBank/DDBJ databases">
        <title>Genome sequencing and analysis.</title>
        <authorList>
            <person name="Huang Y.-T."/>
        </authorList>
    </citation>
    <scope>NUCLEOTIDE SEQUENCE [LARGE SCALE GENOMIC DNA]</scope>
    <source>
        <strain evidence="4 5">SHIN</strain>
    </source>
</reference>
<protein>
    <submittedName>
        <fullName evidence="4">FAD-binding oxidoreductase</fullName>
    </submittedName>
</protein>
<evidence type="ECO:0000256" key="2">
    <source>
        <dbReference type="ARBA" id="ARBA00023002"/>
    </source>
</evidence>
<comment type="similarity">
    <text evidence="1">Belongs to the DadA oxidoreductase family.</text>
</comment>
<dbReference type="GO" id="GO:0008718">
    <property type="term" value="F:D-amino-acid dehydrogenase activity"/>
    <property type="evidence" value="ECO:0007669"/>
    <property type="project" value="TreeGrafter"/>
</dbReference>
<sequence>MFEFPISMSNPAQFDGPLPEAVDVTIIGGGIIGIMTAWELQKRGLKVLVCEKGRIAGEQSSRNWGWIRQQGRDYAELPIMMNAIHLWKGLNERIRERIGFRQNGITYLARNQTKLEEFTQWLDGARAYGIDTRMLSQREVKTMVPDSTVWLGGMTTPSDAMAEPFLTVPTIAKVAAEDGVLIRENCAVRILDVTRNQVQGVVTERGYVRCERVLVAAGAWSSLFLKRHDISIPQLSVLSSVMQTEPMNSLHDGAAGDDQIAFRRRADGGYTLTPWSTHDFFIGPDAFRNFCPYIPQLREDFTSTRFKLAAPQYYPDAWRTARHWSRNDETPFERCRILNPKPNKRELDRVQKKFTKAFPQTDRPRIVGSWAGMIDTMPDALPVVDHAPIGGLTIATGMSGHGFGIGPGMALVIADLIELRQPIHAISSFALTRFSK</sequence>
<dbReference type="EMBL" id="PKQI01000004">
    <property type="protein sequence ID" value="NNV23012.1"/>
    <property type="molecule type" value="Genomic_DNA"/>
</dbReference>
<dbReference type="Gene3D" id="3.30.9.10">
    <property type="entry name" value="D-Amino Acid Oxidase, subunit A, domain 2"/>
    <property type="match status" value="2"/>
</dbReference>
<feature type="domain" description="FAD dependent oxidoreductase" evidence="3">
    <location>
        <begin position="23"/>
        <end position="416"/>
    </location>
</feature>
<dbReference type="GO" id="GO:0005886">
    <property type="term" value="C:plasma membrane"/>
    <property type="evidence" value="ECO:0007669"/>
    <property type="project" value="TreeGrafter"/>
</dbReference>
<evidence type="ECO:0000256" key="1">
    <source>
        <dbReference type="ARBA" id="ARBA00009410"/>
    </source>
</evidence>
<dbReference type="PANTHER" id="PTHR13847:SF280">
    <property type="entry name" value="D-AMINO ACID DEHYDROGENASE"/>
    <property type="match status" value="1"/>
</dbReference>
<organism evidence="4 5">
    <name type="scientific">Brucella pseudogrignonensis</name>
    <dbReference type="NCBI Taxonomy" id="419475"/>
    <lineage>
        <taxon>Bacteria</taxon>
        <taxon>Pseudomonadati</taxon>
        <taxon>Pseudomonadota</taxon>
        <taxon>Alphaproteobacteria</taxon>
        <taxon>Hyphomicrobiales</taxon>
        <taxon>Brucellaceae</taxon>
        <taxon>Brucella/Ochrobactrum group</taxon>
        <taxon>Brucella</taxon>
    </lineage>
</organism>
<keyword evidence="2" id="KW-0560">Oxidoreductase</keyword>
<dbReference type="GO" id="GO:0005737">
    <property type="term" value="C:cytoplasm"/>
    <property type="evidence" value="ECO:0007669"/>
    <property type="project" value="TreeGrafter"/>
</dbReference>
<proteinExistence type="inferred from homology"/>
<evidence type="ECO:0000313" key="4">
    <source>
        <dbReference type="EMBL" id="NNV23012.1"/>
    </source>
</evidence>
<dbReference type="GO" id="GO:0055130">
    <property type="term" value="P:D-alanine catabolic process"/>
    <property type="evidence" value="ECO:0007669"/>
    <property type="project" value="TreeGrafter"/>
</dbReference>
<dbReference type="RefSeq" id="WP_171380261.1">
    <property type="nucleotide sequence ID" value="NZ_JBLZNL010000005.1"/>
</dbReference>
<dbReference type="Pfam" id="PF01266">
    <property type="entry name" value="DAO"/>
    <property type="match status" value="1"/>
</dbReference>
<dbReference type="PANTHER" id="PTHR13847">
    <property type="entry name" value="SARCOSINE DEHYDROGENASE-RELATED"/>
    <property type="match status" value="1"/>
</dbReference>
<dbReference type="AlphaFoldDB" id="A0A7Y3TC72"/>
<dbReference type="InterPro" id="IPR006076">
    <property type="entry name" value="FAD-dep_OxRdtase"/>
</dbReference>
<dbReference type="InterPro" id="IPR036188">
    <property type="entry name" value="FAD/NAD-bd_sf"/>
</dbReference>
<dbReference type="SUPFAM" id="SSF51905">
    <property type="entry name" value="FAD/NAD(P)-binding domain"/>
    <property type="match status" value="1"/>
</dbReference>
<accession>A0A7Y3TC72</accession>
<dbReference type="Proteomes" id="UP000526233">
    <property type="component" value="Unassembled WGS sequence"/>
</dbReference>
<name>A0A7Y3TC72_9HYPH</name>
<dbReference type="Gene3D" id="3.50.50.60">
    <property type="entry name" value="FAD/NAD(P)-binding domain"/>
    <property type="match status" value="2"/>
</dbReference>
<evidence type="ECO:0000313" key="5">
    <source>
        <dbReference type="Proteomes" id="UP000526233"/>
    </source>
</evidence>
<evidence type="ECO:0000259" key="3">
    <source>
        <dbReference type="Pfam" id="PF01266"/>
    </source>
</evidence>
<gene>
    <name evidence="4" type="ORF">EHE22_21645</name>
</gene>